<organism evidence="2">
    <name type="scientific">Granulicella tundricola (strain ATCC BAA-1859 / DSM 23138 / MP5ACTX9)</name>
    <dbReference type="NCBI Taxonomy" id="1198114"/>
    <lineage>
        <taxon>Bacteria</taxon>
        <taxon>Pseudomonadati</taxon>
        <taxon>Acidobacteriota</taxon>
        <taxon>Terriglobia</taxon>
        <taxon>Terriglobales</taxon>
        <taxon>Acidobacteriaceae</taxon>
        <taxon>Granulicella</taxon>
    </lineage>
</organism>
<dbReference type="HOGENOM" id="CLU_2825090_0_0_0"/>
<gene>
    <name evidence="1" type="ordered locus">AciX9_4681</name>
</gene>
<accession>E8X826</accession>
<reference evidence="2" key="1">
    <citation type="submission" date="2011-01" db="EMBL/GenBank/DDBJ databases">
        <title>Complete sequence of plasmid5 of Acidobacterium sp. MP5ACTX9.</title>
        <authorList>
            <consortium name="US DOE Joint Genome Institute"/>
            <person name="Lucas S."/>
            <person name="Copeland A."/>
            <person name="Lapidus A."/>
            <person name="Cheng J.-F."/>
            <person name="Goodwin L."/>
            <person name="Pitluck S."/>
            <person name="Teshima H."/>
            <person name="Detter J.C."/>
            <person name="Han C."/>
            <person name="Tapia R."/>
            <person name="Land M."/>
            <person name="Hauser L."/>
            <person name="Kyrpides N."/>
            <person name="Ivanova N."/>
            <person name="Ovchinnikova G."/>
            <person name="Pagani I."/>
            <person name="Rawat S.R."/>
            <person name="Mannisto M."/>
            <person name="Haggblom M.M."/>
            <person name="Woyke T."/>
        </authorList>
    </citation>
    <scope>NUCLEOTIDE SEQUENCE [LARGE SCALE GENOMIC DNA]</scope>
    <source>
        <strain evidence="2">MP5ACTX9</strain>
        <plasmid evidence="2">Plasmid pACIX905</plasmid>
    </source>
</reference>
<proteinExistence type="predicted"/>
<evidence type="ECO:0000313" key="1">
    <source>
        <dbReference type="EMBL" id="ADW71610.1"/>
    </source>
</evidence>
<sequence length="66" mass="7458">MIDSVPPLCPIGLKLIEDFANRYPMAGPYIAHMVQTGVPIPMYADNRVWEKLSDHRKTCAICNQRA</sequence>
<dbReference type="KEGG" id="acm:AciX9_4681"/>
<geneLocation type="plasmid" evidence="1 2">
    <name>pACIX905</name>
</geneLocation>
<evidence type="ECO:0000313" key="2">
    <source>
        <dbReference type="Proteomes" id="UP000000343"/>
    </source>
</evidence>
<dbReference type="AlphaFoldDB" id="E8X826"/>
<dbReference type="EMBL" id="CP002485">
    <property type="protein sequence ID" value="ADW71610.1"/>
    <property type="molecule type" value="Genomic_DNA"/>
</dbReference>
<dbReference type="Proteomes" id="UP000000343">
    <property type="component" value="Plasmid pACIX905"/>
</dbReference>
<keyword evidence="1" id="KW-0614">Plasmid</keyword>
<name>E8X826_GRATM</name>
<keyword evidence="2" id="KW-1185">Reference proteome</keyword>
<protein>
    <submittedName>
        <fullName evidence="1">Uncharacterized protein</fullName>
    </submittedName>
</protein>